<dbReference type="EMBL" id="DUZY01000007">
    <property type="protein sequence ID" value="DAD44658.1"/>
    <property type="molecule type" value="Genomic_DNA"/>
</dbReference>
<comment type="caution">
    <text evidence="2">The sequence shown here is derived from an EMBL/GenBank/DDBJ whole genome shotgun (WGS) entry which is preliminary data.</text>
</comment>
<reference evidence="2 3" key="1">
    <citation type="journal article" date="2020" name="Mol. Biol. Evol.">
        <title>Distinct Expression and Methylation Patterns for Genes with Different Fates following a Single Whole-Genome Duplication in Flowering Plants.</title>
        <authorList>
            <person name="Shi T."/>
            <person name="Rahmani R.S."/>
            <person name="Gugger P.F."/>
            <person name="Wang M."/>
            <person name="Li H."/>
            <person name="Zhang Y."/>
            <person name="Li Z."/>
            <person name="Wang Q."/>
            <person name="Van de Peer Y."/>
            <person name="Marchal K."/>
            <person name="Chen J."/>
        </authorList>
    </citation>
    <scope>NUCLEOTIDE SEQUENCE [LARGE SCALE GENOMIC DNA]</scope>
    <source>
        <tissue evidence="2">Leaf</tissue>
    </source>
</reference>
<dbReference type="AlphaFoldDB" id="A0A822ZS35"/>
<feature type="region of interest" description="Disordered" evidence="1">
    <location>
        <begin position="71"/>
        <end position="137"/>
    </location>
</feature>
<evidence type="ECO:0000256" key="1">
    <source>
        <dbReference type="SAM" id="MobiDB-lite"/>
    </source>
</evidence>
<dbReference type="Proteomes" id="UP000607653">
    <property type="component" value="Unassembled WGS sequence"/>
</dbReference>
<gene>
    <name evidence="2" type="ORF">HUJ06_002888</name>
</gene>
<protein>
    <submittedName>
        <fullName evidence="2">Uncharacterized protein</fullName>
    </submittedName>
</protein>
<accession>A0A822ZS35</accession>
<evidence type="ECO:0000313" key="2">
    <source>
        <dbReference type="EMBL" id="DAD44658.1"/>
    </source>
</evidence>
<name>A0A822ZS35_NELNU</name>
<sequence length="137" mass="15555">MTSGSCLETERSTTWVEEQTQATNHYYERQRLRHVWRDFCRRSSFHLPLRSRLGLLSLLQEVTDEESEDIKAGNMVGGSDSCTSSMSILDLPPEKTKKNNGVKEEGKKDMSPPPELCRRRFAAGTLSPPMDKSYSVV</sequence>
<organism evidence="2 3">
    <name type="scientific">Nelumbo nucifera</name>
    <name type="common">Sacred lotus</name>
    <dbReference type="NCBI Taxonomy" id="4432"/>
    <lineage>
        <taxon>Eukaryota</taxon>
        <taxon>Viridiplantae</taxon>
        <taxon>Streptophyta</taxon>
        <taxon>Embryophyta</taxon>
        <taxon>Tracheophyta</taxon>
        <taxon>Spermatophyta</taxon>
        <taxon>Magnoliopsida</taxon>
        <taxon>Proteales</taxon>
        <taxon>Nelumbonaceae</taxon>
        <taxon>Nelumbo</taxon>
    </lineage>
</organism>
<proteinExistence type="predicted"/>
<keyword evidence="3" id="KW-1185">Reference proteome</keyword>
<evidence type="ECO:0000313" key="3">
    <source>
        <dbReference type="Proteomes" id="UP000607653"/>
    </source>
</evidence>
<feature type="compositionally biased region" description="Basic and acidic residues" evidence="1">
    <location>
        <begin position="92"/>
        <end position="110"/>
    </location>
</feature>